<dbReference type="EMBL" id="JAUNQW010000002">
    <property type="protein sequence ID" value="MDO5456912.1"/>
    <property type="molecule type" value="Genomic_DNA"/>
</dbReference>
<dbReference type="EC" id="2.1.1.171" evidence="3"/>
<dbReference type="AlphaFoldDB" id="A0AA43RKP5"/>
<keyword evidence="2 3" id="KW-0808">Transferase</keyword>
<evidence type="ECO:0000256" key="2">
    <source>
        <dbReference type="ARBA" id="ARBA00022679"/>
    </source>
</evidence>
<dbReference type="PANTHER" id="PTHR43542">
    <property type="entry name" value="METHYLTRANSFERASE"/>
    <property type="match status" value="1"/>
</dbReference>
<protein>
    <submittedName>
        <fullName evidence="3">16S rRNA (Guanine(966)-N(2))-methyltransferase RsmD</fullName>
        <ecNumber evidence="3">2.1.1.171</ecNumber>
    </submittedName>
</protein>
<evidence type="ECO:0000313" key="3">
    <source>
        <dbReference type="EMBL" id="MDO5456912.1"/>
    </source>
</evidence>
<dbReference type="PIRSF" id="PIRSF004553">
    <property type="entry name" value="CHP00095"/>
    <property type="match status" value="1"/>
</dbReference>
<name>A0AA43RKP5_9LACT</name>
<dbReference type="Pfam" id="PF03602">
    <property type="entry name" value="Cons_hypoth95"/>
    <property type="match status" value="1"/>
</dbReference>
<dbReference type="CDD" id="cd02440">
    <property type="entry name" value="AdoMet_MTases"/>
    <property type="match status" value="1"/>
</dbReference>
<comment type="caution">
    <text evidence="3">The sequence shown here is derived from an EMBL/GenBank/DDBJ whole genome shotgun (WGS) entry which is preliminary data.</text>
</comment>
<dbReference type="InterPro" id="IPR004398">
    <property type="entry name" value="RNA_MeTrfase_RsmD"/>
</dbReference>
<accession>A0AA43RKP5</accession>
<evidence type="ECO:0000256" key="1">
    <source>
        <dbReference type="ARBA" id="ARBA00022603"/>
    </source>
</evidence>
<reference evidence="3" key="1">
    <citation type="submission" date="2023-07" db="EMBL/GenBank/DDBJ databases">
        <title>Between Cages and Wild: Unraveling the Impact of Captivity on Animal Microbiomes and Antimicrobial Resistance.</title>
        <authorList>
            <person name="Schmartz G.P."/>
            <person name="Rehner J."/>
            <person name="Schuff M.J."/>
            <person name="Becker S.L."/>
            <person name="Kravczyk M."/>
            <person name="Gurevich A."/>
            <person name="Francke R."/>
            <person name="Mueller R."/>
            <person name="Keller V."/>
            <person name="Keller A."/>
        </authorList>
    </citation>
    <scope>NUCLEOTIDE SEQUENCE</scope>
    <source>
        <strain evidence="3">S39M_St_73</strain>
    </source>
</reference>
<keyword evidence="1 3" id="KW-0489">Methyltransferase</keyword>
<dbReference type="PANTHER" id="PTHR43542:SF1">
    <property type="entry name" value="METHYLTRANSFERASE"/>
    <property type="match status" value="1"/>
</dbReference>
<proteinExistence type="predicted"/>
<keyword evidence="4" id="KW-1185">Reference proteome</keyword>
<dbReference type="InterPro" id="IPR029063">
    <property type="entry name" value="SAM-dependent_MTases_sf"/>
</dbReference>
<evidence type="ECO:0000313" key="4">
    <source>
        <dbReference type="Proteomes" id="UP001171751"/>
    </source>
</evidence>
<sequence length="191" mass="21397">MRVISGEFKGRHLEALPGEGTRPTSDKVKESLFNIIGPYFEADTVVDLFSGSGNLGIEAVSRGVTHGYLVENNEQAVRVIQENVDSLELNDRITVLNQSAQSALDYFQAHQIKINLLFLDPPYDMDVIEEILTVSLNKGILSKRAIVVCETTKYKEFPDALGDLEKIRDQKYGKTRLTIYQNTEEISGEDD</sequence>
<dbReference type="NCBIfam" id="TIGR00095">
    <property type="entry name" value="16S rRNA (guanine(966)-N(2))-methyltransferase RsmD"/>
    <property type="match status" value="1"/>
</dbReference>
<dbReference type="SUPFAM" id="SSF53335">
    <property type="entry name" value="S-adenosyl-L-methionine-dependent methyltransferases"/>
    <property type="match status" value="1"/>
</dbReference>
<organism evidence="3 4">
    <name type="scientific">Atopococcus tabaci</name>
    <dbReference type="NCBI Taxonomy" id="269774"/>
    <lineage>
        <taxon>Bacteria</taxon>
        <taxon>Bacillati</taxon>
        <taxon>Bacillota</taxon>
        <taxon>Bacilli</taxon>
        <taxon>Lactobacillales</taxon>
        <taxon>Carnobacteriaceae</taxon>
        <taxon>Atopococcus</taxon>
    </lineage>
</organism>
<dbReference type="Proteomes" id="UP001171751">
    <property type="component" value="Unassembled WGS sequence"/>
</dbReference>
<dbReference type="GO" id="GO:0052913">
    <property type="term" value="F:16S rRNA (guanine(966)-N(2))-methyltransferase activity"/>
    <property type="evidence" value="ECO:0007669"/>
    <property type="project" value="UniProtKB-EC"/>
</dbReference>
<dbReference type="Gene3D" id="3.40.50.150">
    <property type="entry name" value="Vaccinia Virus protein VP39"/>
    <property type="match status" value="1"/>
</dbReference>
<gene>
    <name evidence="3" type="primary">rsmD</name>
    <name evidence="3" type="ORF">Q4F26_01070</name>
</gene>